<dbReference type="Pfam" id="PF14595">
    <property type="entry name" value="Thioredoxin_9"/>
    <property type="match status" value="1"/>
</dbReference>
<reference evidence="1 2" key="1">
    <citation type="submission" date="2015-09" db="EMBL/GenBank/DDBJ databases">
        <title>Genome sequencing project for genomic taxonomy and phylogenomics of Bacillus-like bacteria.</title>
        <authorList>
            <person name="Liu B."/>
            <person name="Wang J."/>
            <person name="Zhu Y."/>
            <person name="Liu G."/>
            <person name="Chen Q."/>
            <person name="Chen Z."/>
            <person name="Lan J."/>
            <person name="Che J."/>
            <person name="Ge C."/>
            <person name="Shi H."/>
            <person name="Pan Z."/>
            <person name="Liu X."/>
        </authorList>
    </citation>
    <scope>NUCLEOTIDE SEQUENCE [LARGE SCALE GENOMIC DNA]</scope>
    <source>
        <strain evidence="1 2">DSM 8552</strain>
    </source>
</reference>
<name>A0ABR5NAS5_BRECH</name>
<dbReference type="Proteomes" id="UP000051063">
    <property type="component" value="Unassembled WGS sequence"/>
</dbReference>
<dbReference type="EMBL" id="LJJB01000007">
    <property type="protein sequence ID" value="KQL48655.1"/>
    <property type="molecule type" value="Genomic_DNA"/>
</dbReference>
<keyword evidence="2" id="KW-1185">Reference proteome</keyword>
<dbReference type="Gene3D" id="3.40.30.10">
    <property type="entry name" value="Glutaredoxin"/>
    <property type="match status" value="1"/>
</dbReference>
<evidence type="ECO:0000313" key="2">
    <source>
        <dbReference type="Proteomes" id="UP000051063"/>
    </source>
</evidence>
<evidence type="ECO:0000313" key="1">
    <source>
        <dbReference type="EMBL" id="KQL48655.1"/>
    </source>
</evidence>
<protein>
    <recommendedName>
        <fullName evidence="3">Thioredoxin</fullName>
    </recommendedName>
</protein>
<organism evidence="1 2">
    <name type="scientific">Brevibacillus choshinensis</name>
    <dbReference type="NCBI Taxonomy" id="54911"/>
    <lineage>
        <taxon>Bacteria</taxon>
        <taxon>Bacillati</taxon>
        <taxon>Bacillota</taxon>
        <taxon>Bacilli</taxon>
        <taxon>Bacillales</taxon>
        <taxon>Paenibacillaceae</taxon>
        <taxon>Brevibacillus</taxon>
    </lineage>
</organism>
<dbReference type="RefSeq" id="WP_083496759.1">
    <property type="nucleotide sequence ID" value="NZ_LJJB01000007.1"/>
</dbReference>
<proteinExistence type="predicted"/>
<comment type="caution">
    <text evidence="1">The sequence shown here is derived from an EMBL/GenBank/DDBJ whole genome shotgun (WGS) entry which is preliminary data.</text>
</comment>
<sequence length="201" mass="23310">MSKSLNLKHKIGQGISPHSFMENMEIRTMELSGIPNTKEQMILNYETFSWTCAEDELFFGSIRDHEDLYCLILCTDWCPDVIWNVPVLFRVMEQARIATEVLKMEDHLETMELFLTDGGRAQPIAVLMKTSGEVLGKWGARPAYIQAVMDRFKANHLDKQEPKYQESLNETYREIGSLYRAGNEYQRVMLQELKELFSGMV</sequence>
<evidence type="ECO:0008006" key="3">
    <source>
        <dbReference type="Google" id="ProtNLM"/>
    </source>
</evidence>
<gene>
    <name evidence="1" type="ORF">AN963_02295</name>
</gene>
<accession>A0ABR5NAS5</accession>